<proteinExistence type="predicted"/>
<sequence length="311" mass="34055">MFVSAMERHPCRRNKLVTGSYTWLPKEALPSIERVVDASLGRHSGAASVWQREKQVPPDSQSPNAETAESSLRSNGIEEKEKSESREDLPVLENFDASSLLRASSVEALRKKIIAAFFSLVSTVSRPSGVVEGKWTLKLSLGQRVAYTTQAGCIYQGSRGTVTGLCSIDGSVPFRLSGDTALQASVSVTSQACRQKARGRNGRKVEPWAWWEEAEVAAALQGILQDIVVEVLLDQVQLGAQNMDGRCSSLRLIRVPCIELFPLVSRVSARKIFLGAGTLPAPPEEEAFAHASRRFFADRLQSKDTITLIEK</sequence>
<dbReference type="GO" id="GO:0004527">
    <property type="term" value="F:exonuclease activity"/>
    <property type="evidence" value="ECO:0007669"/>
    <property type="project" value="UniProtKB-KW"/>
</dbReference>
<gene>
    <name evidence="2" type="ORF">TGMAS_242830C</name>
</gene>
<keyword evidence="2" id="KW-0540">Nuclease</keyword>
<evidence type="ECO:0000256" key="1">
    <source>
        <dbReference type="SAM" id="MobiDB-lite"/>
    </source>
</evidence>
<dbReference type="Proteomes" id="UP000028821">
    <property type="component" value="Unassembled WGS sequence"/>
</dbReference>
<comment type="caution">
    <text evidence="2">The sequence shown here is derived from an EMBL/GenBank/DDBJ whole genome shotgun (WGS) entry which is preliminary data.</text>
</comment>
<organism evidence="2 3">
    <name type="scientific">Toxoplasma gondii MAS</name>
    <dbReference type="NCBI Taxonomy" id="943118"/>
    <lineage>
        <taxon>Eukaryota</taxon>
        <taxon>Sar</taxon>
        <taxon>Alveolata</taxon>
        <taxon>Apicomplexa</taxon>
        <taxon>Conoidasida</taxon>
        <taxon>Coccidia</taxon>
        <taxon>Eucoccidiorida</taxon>
        <taxon>Eimeriorina</taxon>
        <taxon>Sarcocystidae</taxon>
        <taxon>Toxoplasma</taxon>
    </lineage>
</organism>
<name>A0A086Q2H0_TOXGO</name>
<evidence type="ECO:0000313" key="3">
    <source>
        <dbReference type="Proteomes" id="UP000028821"/>
    </source>
</evidence>
<dbReference type="AlphaFoldDB" id="A0A086Q2H0"/>
<feature type="region of interest" description="Disordered" evidence="1">
    <location>
        <begin position="47"/>
        <end position="88"/>
    </location>
</feature>
<dbReference type="VEuPathDB" id="ToxoDB:TGMAS_242830C"/>
<dbReference type="Gene3D" id="2.30.30.750">
    <property type="match status" value="1"/>
</dbReference>
<evidence type="ECO:0000313" key="2">
    <source>
        <dbReference type="EMBL" id="KFH06802.1"/>
    </source>
</evidence>
<dbReference type="EMBL" id="AEXC02002242">
    <property type="protein sequence ID" value="KFH06802.1"/>
    <property type="molecule type" value="Genomic_DNA"/>
</dbReference>
<keyword evidence="2" id="KW-0269">Exonuclease</keyword>
<keyword evidence="2" id="KW-0378">Hydrolase</keyword>
<feature type="compositionally biased region" description="Polar residues" evidence="1">
    <location>
        <begin position="58"/>
        <end position="74"/>
    </location>
</feature>
<reference evidence="2 3" key="1">
    <citation type="submission" date="2014-04" db="EMBL/GenBank/DDBJ databases">
        <authorList>
            <person name="Sibley D."/>
            <person name="Venepally P."/>
            <person name="Karamycheva S."/>
            <person name="Hadjithomas M."/>
            <person name="Khan A."/>
            <person name="Brunk B."/>
            <person name="Roos D."/>
            <person name="Caler E."/>
            <person name="Lorenzi H."/>
        </authorList>
    </citation>
    <scope>NUCLEOTIDE SEQUENCE [LARGE SCALE GENOMIC DNA]</scope>
    <source>
        <strain evidence="2 3">MAS</strain>
    </source>
</reference>
<protein>
    <submittedName>
        <fullName evidence="2">XRN 5'-3' exonuclease N-terminus protein</fullName>
    </submittedName>
</protein>
<feature type="compositionally biased region" description="Basic and acidic residues" evidence="1">
    <location>
        <begin position="76"/>
        <end position="88"/>
    </location>
</feature>
<dbReference type="InterPro" id="IPR047008">
    <property type="entry name" value="XRN1_SH3_sf"/>
</dbReference>
<accession>A0A086Q2H0</accession>